<keyword evidence="9" id="KW-1185">Reference proteome</keyword>
<evidence type="ECO:0000256" key="4">
    <source>
        <dbReference type="ARBA" id="ARBA00023136"/>
    </source>
</evidence>
<feature type="transmembrane region" description="Helical" evidence="6">
    <location>
        <begin position="42"/>
        <end position="60"/>
    </location>
</feature>
<proteinExistence type="predicted"/>
<dbReference type="InterPro" id="IPR051328">
    <property type="entry name" value="T7SS_ABC-Transporter"/>
</dbReference>
<name>A0ABV6UV64_9ACTN</name>
<dbReference type="InterPro" id="IPR000412">
    <property type="entry name" value="ABC_2_transport"/>
</dbReference>
<reference evidence="8 9" key="1">
    <citation type="submission" date="2024-09" db="EMBL/GenBank/DDBJ databases">
        <authorList>
            <person name="Lee S.D."/>
        </authorList>
    </citation>
    <scope>NUCLEOTIDE SEQUENCE [LARGE SCALE GENOMIC DNA]</scope>
    <source>
        <strain evidence="8 9">N1-5</strain>
    </source>
</reference>
<feature type="transmembrane region" description="Helical" evidence="6">
    <location>
        <begin position="234"/>
        <end position="257"/>
    </location>
</feature>
<keyword evidence="3 6" id="KW-1133">Transmembrane helix</keyword>
<evidence type="ECO:0000259" key="7">
    <source>
        <dbReference type="Pfam" id="PF01061"/>
    </source>
</evidence>
<evidence type="ECO:0000256" key="1">
    <source>
        <dbReference type="ARBA" id="ARBA00004141"/>
    </source>
</evidence>
<gene>
    <name evidence="8" type="ORF">ACEZDJ_29155</name>
</gene>
<dbReference type="EMBL" id="JBHEZZ010000020">
    <property type="protein sequence ID" value="MFC1405359.1"/>
    <property type="molecule type" value="Genomic_DNA"/>
</dbReference>
<comment type="caution">
    <text evidence="8">The sequence shown here is derived from an EMBL/GenBank/DDBJ whole genome shotgun (WGS) entry which is preliminary data.</text>
</comment>
<evidence type="ECO:0000256" key="2">
    <source>
        <dbReference type="ARBA" id="ARBA00022692"/>
    </source>
</evidence>
<evidence type="ECO:0000256" key="6">
    <source>
        <dbReference type="SAM" id="Phobius"/>
    </source>
</evidence>
<evidence type="ECO:0000256" key="3">
    <source>
        <dbReference type="ARBA" id="ARBA00022989"/>
    </source>
</evidence>
<evidence type="ECO:0000256" key="5">
    <source>
        <dbReference type="ARBA" id="ARBA00023251"/>
    </source>
</evidence>
<accession>A0ABV6UV64</accession>
<protein>
    <submittedName>
        <fullName evidence="8">ABC transporter permease</fullName>
    </submittedName>
</protein>
<feature type="domain" description="ABC-2 type transporter transmembrane" evidence="7">
    <location>
        <begin position="24"/>
        <end position="227"/>
    </location>
</feature>
<keyword evidence="4 6" id="KW-0472">Membrane</keyword>
<evidence type="ECO:0000313" key="9">
    <source>
        <dbReference type="Proteomes" id="UP001592528"/>
    </source>
</evidence>
<comment type="subcellular location">
    <subcellularLocation>
        <location evidence="1">Membrane</location>
        <topology evidence="1">Multi-pass membrane protein</topology>
    </subcellularLocation>
</comment>
<sequence length="267" mass="27445">MLPDTALRIPAGSGLPLPAAVRRTLALTRHNTTLLLRDAGPLASRMILPLVFVTLLRPLYTAAQGTGDGTVQAVTGTLVTFSLLALSIVGGSILSERLQHTWERLRSTTAHPLEILGGKALPILAALLAQQALVLGFGAAFLGLRIDHPALLAAALLCWTTTLLGLGSALGVAARSYGGLSAAYDIGGMLLSSLGGALVPLAALPHWVRAVAPASPGYWASAALRAALSGEGARTAQCCAVLLAFALGFGALAGWKLHRTSVRSARM</sequence>
<dbReference type="RefSeq" id="WP_232242689.1">
    <property type="nucleotide sequence ID" value="NZ_JBHEZZ010000020.1"/>
</dbReference>
<feature type="transmembrane region" description="Helical" evidence="6">
    <location>
        <begin position="186"/>
        <end position="208"/>
    </location>
</feature>
<dbReference type="PIRSF" id="PIRSF006648">
    <property type="entry name" value="DrrB"/>
    <property type="match status" value="1"/>
</dbReference>
<feature type="transmembrane region" description="Helical" evidence="6">
    <location>
        <begin position="150"/>
        <end position="174"/>
    </location>
</feature>
<dbReference type="PANTHER" id="PTHR43077">
    <property type="entry name" value="TRANSPORT PERMEASE YVFS-RELATED"/>
    <property type="match status" value="1"/>
</dbReference>
<dbReference type="Proteomes" id="UP001592528">
    <property type="component" value="Unassembled WGS sequence"/>
</dbReference>
<evidence type="ECO:0000313" key="8">
    <source>
        <dbReference type="EMBL" id="MFC1405359.1"/>
    </source>
</evidence>
<feature type="transmembrane region" description="Helical" evidence="6">
    <location>
        <begin position="123"/>
        <end position="144"/>
    </location>
</feature>
<dbReference type="PANTHER" id="PTHR43077:SF11">
    <property type="entry name" value="TRANSPORT PERMEASE YVFS-RELATED"/>
    <property type="match status" value="1"/>
</dbReference>
<keyword evidence="5" id="KW-0046">Antibiotic resistance</keyword>
<dbReference type="InterPro" id="IPR013525">
    <property type="entry name" value="ABC2_TM"/>
</dbReference>
<organism evidence="8 9">
    <name type="scientific">Streptacidiphilus cavernicola</name>
    <dbReference type="NCBI Taxonomy" id="3342716"/>
    <lineage>
        <taxon>Bacteria</taxon>
        <taxon>Bacillati</taxon>
        <taxon>Actinomycetota</taxon>
        <taxon>Actinomycetes</taxon>
        <taxon>Kitasatosporales</taxon>
        <taxon>Streptomycetaceae</taxon>
        <taxon>Streptacidiphilus</taxon>
    </lineage>
</organism>
<keyword evidence="2 6" id="KW-0812">Transmembrane</keyword>
<feature type="transmembrane region" description="Helical" evidence="6">
    <location>
        <begin position="72"/>
        <end position="94"/>
    </location>
</feature>
<dbReference type="Pfam" id="PF01061">
    <property type="entry name" value="ABC2_membrane"/>
    <property type="match status" value="1"/>
</dbReference>